<reference evidence="3" key="1">
    <citation type="submission" date="2020-12" db="EMBL/GenBank/DDBJ databases">
        <title>Hymenobacter sp.</title>
        <authorList>
            <person name="Kim M.K."/>
        </authorList>
    </citation>
    <scope>NUCLEOTIDE SEQUENCE [LARGE SCALE GENOMIC DNA]</scope>
    <source>
        <strain evidence="3">BT325</strain>
    </source>
</reference>
<sequence length="99" mass="11187">MSDAAMSVSDRQAKTLKDLTDTYRVLNEKKVTVEAELRGARKTLETLTAESKKKFGMDNPEDLRAEFARRTKANDEMLTSYQAQLTEIQTQLENLSAAE</sequence>
<proteinExistence type="predicted"/>
<keyword evidence="1" id="KW-0175">Coiled coil</keyword>
<gene>
    <name evidence="2" type="ORF">JAO75_05255</name>
</gene>
<protein>
    <submittedName>
        <fullName evidence="2">Uncharacterized protein</fullName>
    </submittedName>
</protein>
<evidence type="ECO:0000313" key="3">
    <source>
        <dbReference type="Proteomes" id="UP000620670"/>
    </source>
</evidence>
<dbReference type="RefSeq" id="WP_199047277.1">
    <property type="nucleotide sequence ID" value="NZ_JAELXT010000003.1"/>
</dbReference>
<organism evidence="2 3">
    <name type="scientific">Microvirga splendida</name>
    <dbReference type="NCBI Taxonomy" id="2795727"/>
    <lineage>
        <taxon>Bacteria</taxon>
        <taxon>Pseudomonadati</taxon>
        <taxon>Pseudomonadota</taxon>
        <taxon>Alphaproteobacteria</taxon>
        <taxon>Hyphomicrobiales</taxon>
        <taxon>Methylobacteriaceae</taxon>
        <taxon>Microvirga</taxon>
    </lineage>
</organism>
<keyword evidence="3" id="KW-1185">Reference proteome</keyword>
<dbReference type="Proteomes" id="UP000620670">
    <property type="component" value="Unassembled WGS sequence"/>
</dbReference>
<evidence type="ECO:0000256" key="1">
    <source>
        <dbReference type="SAM" id="Coils"/>
    </source>
</evidence>
<feature type="coiled-coil region" evidence="1">
    <location>
        <begin position="16"/>
        <end position="50"/>
    </location>
</feature>
<comment type="caution">
    <text evidence="2">The sequence shown here is derived from an EMBL/GenBank/DDBJ whole genome shotgun (WGS) entry which is preliminary data.</text>
</comment>
<dbReference type="EMBL" id="JAELXT010000003">
    <property type="protein sequence ID" value="MBJ6124813.1"/>
    <property type="molecule type" value="Genomic_DNA"/>
</dbReference>
<name>A0ABS0XXP9_9HYPH</name>
<evidence type="ECO:0000313" key="2">
    <source>
        <dbReference type="EMBL" id="MBJ6124813.1"/>
    </source>
</evidence>
<accession>A0ABS0XXP9</accession>